<feature type="compositionally biased region" description="Basic and acidic residues" evidence="1">
    <location>
        <begin position="57"/>
        <end position="66"/>
    </location>
</feature>
<evidence type="ECO:0000313" key="3">
    <source>
        <dbReference type="Proteomes" id="UP000639643"/>
    </source>
</evidence>
<dbReference type="EMBL" id="WIGM01000075">
    <property type="protein sequence ID" value="KAF6842315.1"/>
    <property type="molecule type" value="Genomic_DNA"/>
</dbReference>
<dbReference type="AlphaFoldDB" id="A0A8H6NTR1"/>
<dbReference type="Proteomes" id="UP000639643">
    <property type="component" value="Unassembled WGS sequence"/>
</dbReference>
<keyword evidence="3" id="KW-1185">Reference proteome</keyword>
<name>A0A8H6NTR1_9PEZI</name>
<evidence type="ECO:0000256" key="1">
    <source>
        <dbReference type="SAM" id="MobiDB-lite"/>
    </source>
</evidence>
<protein>
    <submittedName>
        <fullName evidence="2">Uncharacterized protein</fullName>
    </submittedName>
</protein>
<comment type="caution">
    <text evidence="2">The sequence shown here is derived from an EMBL/GenBank/DDBJ whole genome shotgun (WGS) entry which is preliminary data.</text>
</comment>
<organism evidence="2 3">
    <name type="scientific">Colletotrichum musicola</name>
    <dbReference type="NCBI Taxonomy" id="2175873"/>
    <lineage>
        <taxon>Eukaryota</taxon>
        <taxon>Fungi</taxon>
        <taxon>Dikarya</taxon>
        <taxon>Ascomycota</taxon>
        <taxon>Pezizomycotina</taxon>
        <taxon>Sordariomycetes</taxon>
        <taxon>Hypocreomycetidae</taxon>
        <taxon>Glomerellales</taxon>
        <taxon>Glomerellaceae</taxon>
        <taxon>Colletotrichum</taxon>
        <taxon>Colletotrichum orchidearum species complex</taxon>
    </lineage>
</organism>
<reference evidence="2" key="1">
    <citation type="journal article" date="2020" name="Phytopathology">
        <title>Genome Sequence Resources of Colletotrichum truncatum, C. plurivorum, C. musicola, and C. sojae: Four Species Pathogenic to Soybean (Glycine max).</title>
        <authorList>
            <person name="Rogerio F."/>
            <person name="Boufleur T.R."/>
            <person name="Ciampi-Guillardi M."/>
            <person name="Sukno S.A."/>
            <person name="Thon M.R."/>
            <person name="Massola Junior N.S."/>
            <person name="Baroncelli R."/>
        </authorList>
    </citation>
    <scope>NUCLEOTIDE SEQUENCE</scope>
    <source>
        <strain evidence="2">LFN0074</strain>
    </source>
</reference>
<accession>A0A8H6NTR1</accession>
<proteinExistence type="predicted"/>
<evidence type="ECO:0000313" key="2">
    <source>
        <dbReference type="EMBL" id="KAF6842315.1"/>
    </source>
</evidence>
<gene>
    <name evidence="2" type="ORF">CMUS01_03206</name>
</gene>
<feature type="region of interest" description="Disordered" evidence="1">
    <location>
        <begin position="49"/>
        <end position="75"/>
    </location>
</feature>
<sequence length="133" mass="14617">MPKEDLVLQCWLPFTATLGYICVTDNSLFRSSTRVRRIRSFAPIPRRKENARHRVMGKREAEETSFLRHQPNGSIPSAAGIQGVYVAKGSDSAPELHERLPTLRDLSNGDVPSTAHGLWAACPSGGSFSQIPS</sequence>